<feature type="transmembrane region" description="Helical" evidence="6">
    <location>
        <begin position="350"/>
        <end position="370"/>
    </location>
</feature>
<evidence type="ECO:0000256" key="1">
    <source>
        <dbReference type="ARBA" id="ARBA00004651"/>
    </source>
</evidence>
<feature type="transmembrane region" description="Helical" evidence="6">
    <location>
        <begin position="314"/>
        <end position="338"/>
    </location>
</feature>
<dbReference type="RefSeq" id="WP_164041797.1">
    <property type="nucleotide sequence ID" value="NZ_JAAGNZ010000002.1"/>
</dbReference>
<evidence type="ECO:0000313" key="7">
    <source>
        <dbReference type="EMBL" id="NEU69333.1"/>
    </source>
</evidence>
<feature type="transmembrane region" description="Helical" evidence="6">
    <location>
        <begin position="403"/>
        <end position="423"/>
    </location>
</feature>
<feature type="transmembrane region" description="Helical" evidence="6">
    <location>
        <begin position="63"/>
        <end position="82"/>
    </location>
</feature>
<dbReference type="InterPro" id="IPR050833">
    <property type="entry name" value="Poly_Biosynth_Transport"/>
</dbReference>
<gene>
    <name evidence="7" type="ORF">GK091_20770</name>
</gene>
<name>A0A6M0IQV8_9BACT</name>
<dbReference type="Proteomes" id="UP000477386">
    <property type="component" value="Unassembled WGS sequence"/>
</dbReference>
<keyword evidence="5 6" id="KW-0472">Membrane</keyword>
<feature type="transmembrane region" description="Helical" evidence="6">
    <location>
        <begin position="103"/>
        <end position="126"/>
    </location>
</feature>
<comment type="subcellular location">
    <subcellularLocation>
        <location evidence="1">Cell membrane</location>
        <topology evidence="1">Multi-pass membrane protein</topology>
    </subcellularLocation>
</comment>
<keyword evidence="8" id="KW-1185">Reference proteome</keyword>
<keyword evidence="4 6" id="KW-1133">Transmembrane helix</keyword>
<dbReference type="CDD" id="cd13128">
    <property type="entry name" value="MATE_Wzx_like"/>
    <property type="match status" value="1"/>
</dbReference>
<sequence>MIKAFQRRVKSGLAQTLDVNSAETASILKNIGWLLQGKLINYILIFAVGIYTINRLGPERYGVFTYCYALSSFFTTLVGFGLREIVIRELAKNAENRRTILGTAGALMGGFSLVSYGLVIGVVYVLRPSDDFSHQLVSLLGVSLFFVPLTVFSFYFDAQLQSKKAVGAANIASIATSAAKVTVATVSKNLFLYGVATLTESFITGIGLLYLAIKEQLLNGLRFDRRFARMLLRDSWPLAVSNMAIWLFMRVDQILVRDMAGDFESGIYATANRFVDAVYFVPMIIQSSFLPKIVKAHQKSLAEFLQSLAHLHKIMVGAAYAIIVGFVLFIKPFIVFFLGNRFEASADVSLVLVITLLFVALGVARNAYVYTLNLSHLFLRITLIGSVLNIGMNMFLIPRYGAYGAAISVLVTQFYVTFLSSFIHKPLRPTGKIALKALLLQS</sequence>
<dbReference type="GO" id="GO:0005886">
    <property type="term" value="C:plasma membrane"/>
    <property type="evidence" value="ECO:0007669"/>
    <property type="project" value="UniProtKB-SubCell"/>
</dbReference>
<accession>A0A6M0IQV8</accession>
<keyword evidence="3 6" id="KW-0812">Transmembrane</keyword>
<dbReference type="Pfam" id="PF01943">
    <property type="entry name" value="Polysacc_synt"/>
    <property type="match status" value="1"/>
</dbReference>
<dbReference type="PANTHER" id="PTHR30250">
    <property type="entry name" value="PST FAMILY PREDICTED COLANIC ACID TRANSPORTER"/>
    <property type="match status" value="1"/>
</dbReference>
<feature type="transmembrane region" description="Helical" evidence="6">
    <location>
        <begin position="39"/>
        <end position="57"/>
    </location>
</feature>
<dbReference type="EMBL" id="JAAGNZ010000002">
    <property type="protein sequence ID" value="NEU69333.1"/>
    <property type="molecule type" value="Genomic_DNA"/>
</dbReference>
<comment type="caution">
    <text evidence="7">The sequence shown here is derived from an EMBL/GenBank/DDBJ whole genome shotgun (WGS) entry which is preliminary data.</text>
</comment>
<proteinExistence type="predicted"/>
<feature type="transmembrane region" description="Helical" evidence="6">
    <location>
        <begin position="132"/>
        <end position="156"/>
    </location>
</feature>
<evidence type="ECO:0000256" key="4">
    <source>
        <dbReference type="ARBA" id="ARBA00022989"/>
    </source>
</evidence>
<keyword evidence="2" id="KW-1003">Cell membrane</keyword>
<feature type="transmembrane region" description="Helical" evidence="6">
    <location>
        <begin position="190"/>
        <end position="211"/>
    </location>
</feature>
<protein>
    <submittedName>
        <fullName evidence="7">Flippase</fullName>
    </submittedName>
</protein>
<evidence type="ECO:0000256" key="3">
    <source>
        <dbReference type="ARBA" id="ARBA00022692"/>
    </source>
</evidence>
<evidence type="ECO:0000313" key="8">
    <source>
        <dbReference type="Proteomes" id="UP000477386"/>
    </source>
</evidence>
<dbReference type="AlphaFoldDB" id="A0A6M0IQV8"/>
<dbReference type="PANTHER" id="PTHR30250:SF11">
    <property type="entry name" value="O-ANTIGEN TRANSPORTER-RELATED"/>
    <property type="match status" value="1"/>
</dbReference>
<feature type="transmembrane region" description="Helical" evidence="6">
    <location>
        <begin position="231"/>
        <end position="249"/>
    </location>
</feature>
<reference evidence="7 8" key="1">
    <citation type="submission" date="2020-02" db="EMBL/GenBank/DDBJ databases">
        <title>Draft genome sequence of two Spirosoma agri KCTC 52727 and Spirosoma terrae KCTC 52035.</title>
        <authorList>
            <person name="Rojas J."/>
            <person name="Ambika Manirajan B."/>
            <person name="Ratering S."/>
            <person name="Suarez C."/>
            <person name="Schnell S."/>
        </authorList>
    </citation>
    <scope>NUCLEOTIDE SEQUENCE [LARGE SCALE GENOMIC DNA]</scope>
    <source>
        <strain evidence="7 8">KCTC 52727</strain>
    </source>
</reference>
<feature type="transmembrane region" description="Helical" evidence="6">
    <location>
        <begin position="377"/>
        <end position="397"/>
    </location>
</feature>
<dbReference type="InterPro" id="IPR002797">
    <property type="entry name" value="Polysacc_synth"/>
</dbReference>
<evidence type="ECO:0000256" key="5">
    <source>
        <dbReference type="ARBA" id="ARBA00023136"/>
    </source>
</evidence>
<evidence type="ECO:0000256" key="2">
    <source>
        <dbReference type="ARBA" id="ARBA00022475"/>
    </source>
</evidence>
<organism evidence="7 8">
    <name type="scientific">Spirosoma agri</name>
    <dbReference type="NCBI Taxonomy" id="1987381"/>
    <lineage>
        <taxon>Bacteria</taxon>
        <taxon>Pseudomonadati</taxon>
        <taxon>Bacteroidota</taxon>
        <taxon>Cytophagia</taxon>
        <taxon>Cytophagales</taxon>
        <taxon>Cytophagaceae</taxon>
        <taxon>Spirosoma</taxon>
    </lineage>
</organism>
<evidence type="ECO:0000256" key="6">
    <source>
        <dbReference type="SAM" id="Phobius"/>
    </source>
</evidence>